<dbReference type="AlphaFoldDB" id="A0A0F9FTG0"/>
<accession>A0A0F9FTG0</accession>
<feature type="non-terminal residue" evidence="1">
    <location>
        <position position="38"/>
    </location>
</feature>
<evidence type="ECO:0000313" key="1">
    <source>
        <dbReference type="EMBL" id="KKL60650.1"/>
    </source>
</evidence>
<comment type="caution">
    <text evidence="1">The sequence shown here is derived from an EMBL/GenBank/DDBJ whole genome shotgun (WGS) entry which is preliminary data.</text>
</comment>
<gene>
    <name evidence="1" type="ORF">LCGC14_2203220</name>
</gene>
<sequence>MPDKPGAEQADPEVAALAAAIAGEEVPVIIEGKDSVSD</sequence>
<proteinExistence type="predicted"/>
<organism evidence="1">
    <name type="scientific">marine sediment metagenome</name>
    <dbReference type="NCBI Taxonomy" id="412755"/>
    <lineage>
        <taxon>unclassified sequences</taxon>
        <taxon>metagenomes</taxon>
        <taxon>ecological metagenomes</taxon>
    </lineage>
</organism>
<reference evidence="1" key="1">
    <citation type="journal article" date="2015" name="Nature">
        <title>Complex archaea that bridge the gap between prokaryotes and eukaryotes.</title>
        <authorList>
            <person name="Spang A."/>
            <person name="Saw J.H."/>
            <person name="Jorgensen S.L."/>
            <person name="Zaremba-Niedzwiedzka K."/>
            <person name="Martijn J."/>
            <person name="Lind A.E."/>
            <person name="van Eijk R."/>
            <person name="Schleper C."/>
            <person name="Guy L."/>
            <person name="Ettema T.J."/>
        </authorList>
    </citation>
    <scope>NUCLEOTIDE SEQUENCE</scope>
</reference>
<name>A0A0F9FTG0_9ZZZZ</name>
<dbReference type="EMBL" id="LAZR01029077">
    <property type="protein sequence ID" value="KKL60650.1"/>
    <property type="molecule type" value="Genomic_DNA"/>
</dbReference>
<protein>
    <submittedName>
        <fullName evidence="1">Uncharacterized protein</fullName>
    </submittedName>
</protein>